<gene>
    <name evidence="1" type="ORF">HaLaN_22835</name>
</gene>
<evidence type="ECO:0000313" key="2">
    <source>
        <dbReference type="Proteomes" id="UP000485058"/>
    </source>
</evidence>
<evidence type="ECO:0000313" key="1">
    <source>
        <dbReference type="EMBL" id="GFH24953.1"/>
    </source>
</evidence>
<dbReference type="EMBL" id="BLLF01002677">
    <property type="protein sequence ID" value="GFH24953.1"/>
    <property type="molecule type" value="Genomic_DNA"/>
</dbReference>
<comment type="caution">
    <text evidence="1">The sequence shown here is derived from an EMBL/GenBank/DDBJ whole genome shotgun (WGS) entry which is preliminary data.</text>
</comment>
<reference evidence="1 2" key="1">
    <citation type="submission" date="2020-02" db="EMBL/GenBank/DDBJ databases">
        <title>Draft genome sequence of Haematococcus lacustris strain NIES-144.</title>
        <authorList>
            <person name="Morimoto D."/>
            <person name="Nakagawa S."/>
            <person name="Yoshida T."/>
            <person name="Sawayama S."/>
        </authorList>
    </citation>
    <scope>NUCLEOTIDE SEQUENCE [LARGE SCALE GENOMIC DNA]</scope>
    <source>
        <strain evidence="1 2">NIES-144</strain>
    </source>
</reference>
<keyword evidence="2" id="KW-1185">Reference proteome</keyword>
<dbReference type="Proteomes" id="UP000485058">
    <property type="component" value="Unassembled WGS sequence"/>
</dbReference>
<accession>A0A699ZQI6</accession>
<protein>
    <submittedName>
        <fullName evidence="1">Uncharacterized protein</fullName>
    </submittedName>
</protein>
<sequence length="170" mass="18227">MSISCRPLTHSACMIMVMHGQMSSDVSALHCLNGAGTGKAPPMPGTPWDQMSYGIKSLSAFLIPAYYPRQENKKLRVIEDEKKVQVVGPLAASNNCGGHLAGAVLPTCPADMGQNHMGPERWSLIKGSFGNGCHWCSPMAAHGVELWWLVHNSTLPCVQVALLCFVAQPG</sequence>
<proteinExistence type="predicted"/>
<organism evidence="1 2">
    <name type="scientific">Haematococcus lacustris</name>
    <name type="common">Green alga</name>
    <name type="synonym">Haematococcus pluvialis</name>
    <dbReference type="NCBI Taxonomy" id="44745"/>
    <lineage>
        <taxon>Eukaryota</taxon>
        <taxon>Viridiplantae</taxon>
        <taxon>Chlorophyta</taxon>
        <taxon>core chlorophytes</taxon>
        <taxon>Chlorophyceae</taxon>
        <taxon>CS clade</taxon>
        <taxon>Chlamydomonadales</taxon>
        <taxon>Haematococcaceae</taxon>
        <taxon>Haematococcus</taxon>
    </lineage>
</organism>
<dbReference type="AlphaFoldDB" id="A0A699ZQI6"/>
<name>A0A699ZQI6_HAELA</name>